<dbReference type="OrthoDB" id="1652165at2"/>
<dbReference type="NCBIfam" id="TIGR04131">
    <property type="entry name" value="Bac_Flav_CTERM"/>
    <property type="match status" value="1"/>
</dbReference>
<gene>
    <name evidence="2" type="ORF">CJ263_09965</name>
</gene>
<dbReference type="Gene3D" id="2.60.40.2700">
    <property type="match status" value="1"/>
</dbReference>
<dbReference type="InterPro" id="IPR026341">
    <property type="entry name" value="T9SS_type_B"/>
</dbReference>
<reference evidence="2 3" key="1">
    <citation type="submission" date="2017-08" db="EMBL/GenBank/DDBJ databases">
        <title>The complete genome sequence of Maribacter sp. B1, isolated from deep-sea sediment.</title>
        <authorList>
            <person name="Wu Y.-H."/>
            <person name="Cheng H."/>
            <person name="Xu X.-W."/>
        </authorList>
    </citation>
    <scope>NUCLEOTIDE SEQUENCE [LARGE SCALE GENOMIC DNA]</scope>
    <source>
        <strain evidence="2 3">B1</strain>
    </source>
</reference>
<dbReference type="KEGG" id="marb:CJ263_09965"/>
<sequence>MKVEKIMTNYNLDSVPLKNGRFLYQNRIFIPVNTASPKYLLCFLLFLALTCIEAKAQLGFCTGSSGDPIFTEDFGFGTTDGPELLPGTTTYNFTTGTPNDGDYTISSTTNYFDWQNVEDHTPGDTNGKAFIVNASFTAGEFYQREVVGLCENTTYEFSSWLVNLQPQGGCEGNSIPVNVRFQIWDETDTNLLAQGDTGNIPDRASATWEQYALVFQTLPGQTSVILKMRNNSNGGCGNDLAIDDIVFKSCGDSVTVNTGLGEDNLISCENQGSVSATLVANPDNSIFSTHAYQWQQSTDNQNWTDIAGETSNTYITPSINTTRFYRVKVAEDPINVSNDLCNVLSDVFEIKIVAVPPPPISNGDVTVCENETAMLSVQSPDTYTVNWYDAPSGGNLLLENSSTFSPTIAGTYYVETNSTEITCPSNSRTAITLTFNPLPQVFDSNQSFCEGDMALLSAEIDNVSYAWSTGETTKEITVNTPGEYSVTVTDINGCSNTRTIQLEKIDVPQLETITSDGRSINIKTKNQGDFEYSLDGINFQDSPILTDITGGRYTISIRDKNNCGVITSEYIHVVVPNFFTPNGDTYNEVLQPEGIEFFDQVEFSIFDRYGKLLKFAKGDNASWDGNFIGSPMPEADYWYRIKLDTLVLKGHFSLKR</sequence>
<dbReference type="InterPro" id="IPR044023">
    <property type="entry name" value="Ig_7"/>
</dbReference>
<dbReference type="Proteomes" id="UP000215244">
    <property type="component" value="Chromosome"/>
</dbReference>
<keyword evidence="3" id="KW-1185">Reference proteome</keyword>
<proteinExistence type="predicted"/>
<feature type="domain" description="Ig-like" evidence="1">
    <location>
        <begin position="356"/>
        <end position="437"/>
    </location>
</feature>
<evidence type="ECO:0000313" key="3">
    <source>
        <dbReference type="Proteomes" id="UP000215244"/>
    </source>
</evidence>
<dbReference type="EMBL" id="CP022957">
    <property type="protein sequence ID" value="ASV30508.1"/>
    <property type="molecule type" value="Genomic_DNA"/>
</dbReference>
<dbReference type="RefSeq" id="WP_094997126.1">
    <property type="nucleotide sequence ID" value="NZ_BMJL01000002.1"/>
</dbReference>
<dbReference type="Pfam" id="PF13585">
    <property type="entry name" value="CHU_C"/>
    <property type="match status" value="1"/>
</dbReference>
<dbReference type="Gene3D" id="2.60.40.740">
    <property type="match status" value="1"/>
</dbReference>
<protein>
    <recommendedName>
        <fullName evidence="1">Ig-like domain-containing protein</fullName>
    </recommendedName>
</protein>
<accession>A0A223V682</accession>
<dbReference type="AlphaFoldDB" id="A0A223V682"/>
<evidence type="ECO:0000259" key="1">
    <source>
        <dbReference type="Pfam" id="PF19081"/>
    </source>
</evidence>
<organism evidence="2 3">
    <name type="scientific">Maribacter cobaltidurans</name>
    <dbReference type="NCBI Taxonomy" id="1178778"/>
    <lineage>
        <taxon>Bacteria</taxon>
        <taxon>Pseudomonadati</taxon>
        <taxon>Bacteroidota</taxon>
        <taxon>Flavobacteriia</taxon>
        <taxon>Flavobacteriales</taxon>
        <taxon>Flavobacteriaceae</taxon>
        <taxon>Maribacter</taxon>
    </lineage>
</organism>
<evidence type="ECO:0000313" key="2">
    <source>
        <dbReference type="EMBL" id="ASV30508.1"/>
    </source>
</evidence>
<dbReference type="Pfam" id="PF19081">
    <property type="entry name" value="Ig_7"/>
    <property type="match status" value="1"/>
</dbReference>
<name>A0A223V682_9FLAO</name>